<reference evidence="2" key="2">
    <citation type="submission" date="2021-03" db="UniProtKB">
        <authorList>
            <consortium name="Ensembl"/>
        </authorList>
    </citation>
    <scope>IDENTIFICATION</scope>
</reference>
<feature type="domain" description="Reverse transcriptase" evidence="1">
    <location>
        <begin position="163"/>
        <end position="326"/>
    </location>
</feature>
<dbReference type="InterPro" id="IPR000477">
    <property type="entry name" value="RT_dom"/>
</dbReference>
<dbReference type="GeneTree" id="ENSGT00940000165023"/>
<organism evidence="2">
    <name type="scientific">Xenopus tropicalis</name>
    <name type="common">Western clawed frog</name>
    <name type="synonym">Silurana tropicalis</name>
    <dbReference type="NCBI Taxonomy" id="8364"/>
    <lineage>
        <taxon>Eukaryota</taxon>
        <taxon>Metazoa</taxon>
        <taxon>Chordata</taxon>
        <taxon>Craniata</taxon>
        <taxon>Vertebrata</taxon>
        <taxon>Euteleostomi</taxon>
        <taxon>Amphibia</taxon>
        <taxon>Batrachia</taxon>
        <taxon>Anura</taxon>
        <taxon>Pipoidea</taxon>
        <taxon>Pipidae</taxon>
        <taxon>Xenopodinae</taxon>
        <taxon>Xenopus</taxon>
        <taxon>Silurana</taxon>
    </lineage>
</organism>
<sequence length="334" mass="38267">MKTKQKYYELGDKCNKHFARILKKIQPLSHVQSIKDTKQKTTYDTKGTARIFHQYYQSLYKLQTQGTNSDHLENLKLFIQEAHLPTLTLEQKNILDRPFTTHEIVDTLKSFPAGKSPGPDGYTTLYYKVYKEELAPLLREYFNSIEGEHRFHPQANEAHIIVIPKQGKDPQQPASYRPISLINIDLKTYAKIIANRLKQHLPFLVNQDQAGFIPKREGKDNIYKVISLIQIAKTKKIPTIILTTDAEKAFDRVSWTFLRETLLGFGLGEKMIERILALYQNPTARIQVNGILSPTVHIHNGTRQGCPLSPLLFVLAMETLLAHIRLNPDISGII</sequence>
<dbReference type="PANTHER" id="PTHR31635">
    <property type="entry name" value="REVERSE TRANSCRIPTASE DOMAIN-CONTAINING PROTEIN-RELATED"/>
    <property type="match status" value="1"/>
</dbReference>
<dbReference type="AlphaFoldDB" id="A0A803JQD3"/>
<accession>A0A803JQD3</accession>
<dbReference type="SUPFAM" id="SSF56672">
    <property type="entry name" value="DNA/RNA polymerases"/>
    <property type="match status" value="1"/>
</dbReference>
<reference evidence="2" key="1">
    <citation type="journal article" date="2010" name="Science">
        <title>The genome of the Western clawed frog Xenopus tropicalis.</title>
        <authorList>
            <person name="Hellsten U."/>
            <person name="Harland R.M."/>
            <person name="Gilchrist M.J."/>
            <person name="Hendrix D."/>
            <person name="Jurka J."/>
            <person name="Kapitonov V."/>
            <person name="Ovcharenko I."/>
            <person name="Putnam N.H."/>
            <person name="Shu S."/>
            <person name="Taher L."/>
            <person name="Blitz I.L."/>
            <person name="Blumberg B."/>
            <person name="Dichmann D.S."/>
            <person name="Dubchak I."/>
            <person name="Amaya E."/>
            <person name="Detter J.C."/>
            <person name="Fletcher R."/>
            <person name="Gerhard D.S."/>
            <person name="Goodstein D."/>
            <person name="Graves T."/>
            <person name="Grigoriev I.V."/>
            <person name="Grimwood J."/>
            <person name="Kawashima T."/>
            <person name="Lindquist E."/>
            <person name="Lucas S.M."/>
            <person name="Mead P.E."/>
            <person name="Mitros T."/>
            <person name="Ogino H."/>
            <person name="Ohta Y."/>
            <person name="Poliakov A.V."/>
            <person name="Pollet N."/>
            <person name="Robert J."/>
            <person name="Salamov A."/>
            <person name="Sater A.K."/>
            <person name="Schmutz J."/>
            <person name="Terry A."/>
            <person name="Vize P.D."/>
            <person name="Warren W.C."/>
            <person name="Wells D."/>
            <person name="Wills A."/>
            <person name="Wilson R.K."/>
            <person name="Zimmerman L.B."/>
            <person name="Zorn A.M."/>
            <person name="Grainger R."/>
            <person name="Grammer T."/>
            <person name="Khokha M.K."/>
            <person name="Richardson P.M."/>
            <person name="Rokhsar D.S."/>
        </authorList>
    </citation>
    <scope>NUCLEOTIDE SEQUENCE [LARGE SCALE GENOMIC DNA]</scope>
    <source>
        <strain evidence="2">Nigerian</strain>
    </source>
</reference>
<evidence type="ECO:0000259" key="1">
    <source>
        <dbReference type="Pfam" id="PF00078"/>
    </source>
</evidence>
<dbReference type="Pfam" id="PF00078">
    <property type="entry name" value="RVT_1"/>
    <property type="match status" value="1"/>
</dbReference>
<dbReference type="CDD" id="cd01650">
    <property type="entry name" value="RT_nLTR_like"/>
    <property type="match status" value="1"/>
</dbReference>
<evidence type="ECO:0000313" key="2">
    <source>
        <dbReference type="Ensembl" id="ENSXETP00000110159"/>
    </source>
</evidence>
<proteinExistence type="predicted"/>
<dbReference type="Ensembl" id="ENSXETT00000114125">
    <property type="protein sequence ID" value="ENSXETP00000110159"/>
    <property type="gene ID" value="ENSXETG00000048961"/>
</dbReference>
<dbReference type="PANTHER" id="PTHR31635:SF196">
    <property type="entry name" value="REVERSE TRANSCRIPTASE DOMAIN-CONTAINING PROTEIN-RELATED"/>
    <property type="match status" value="1"/>
</dbReference>
<name>A0A803JQD3_XENTR</name>
<dbReference type="InterPro" id="IPR043502">
    <property type="entry name" value="DNA/RNA_pol_sf"/>
</dbReference>
<dbReference type="InParanoid" id="A0A803JQD3"/>
<protein>
    <recommendedName>
        <fullName evidence="1">Reverse transcriptase domain-containing protein</fullName>
    </recommendedName>
</protein>